<dbReference type="Gene3D" id="3.30.110.20">
    <property type="entry name" value="Alba-like domain"/>
    <property type="match status" value="1"/>
</dbReference>
<dbReference type="PANTHER" id="PTHR13516">
    <property type="entry name" value="RIBONUCLEASE P SUBUNIT P25"/>
    <property type="match status" value="1"/>
</dbReference>
<organism evidence="5">
    <name type="scientific">Ditylum brightwellii</name>
    <dbReference type="NCBI Taxonomy" id="49249"/>
    <lineage>
        <taxon>Eukaryota</taxon>
        <taxon>Sar</taxon>
        <taxon>Stramenopiles</taxon>
        <taxon>Ochrophyta</taxon>
        <taxon>Bacillariophyta</taxon>
        <taxon>Mediophyceae</taxon>
        <taxon>Lithodesmiophycidae</taxon>
        <taxon>Lithodesmiales</taxon>
        <taxon>Lithodesmiaceae</taxon>
        <taxon>Ditylum</taxon>
    </lineage>
</organism>
<evidence type="ECO:0000256" key="3">
    <source>
        <dbReference type="ARBA" id="ARBA00023242"/>
    </source>
</evidence>
<comment type="subcellular location">
    <subcellularLocation>
        <location evidence="1">Nucleus</location>
    </subcellularLocation>
</comment>
<gene>
    <name evidence="5" type="ORF">DBRI00130_LOCUS1675</name>
</gene>
<proteinExistence type="inferred from homology"/>
<keyword evidence="3" id="KW-0539">Nucleus</keyword>
<dbReference type="InterPro" id="IPR036882">
    <property type="entry name" value="Alba-like_dom_sf"/>
</dbReference>
<evidence type="ECO:0000259" key="4">
    <source>
        <dbReference type="Pfam" id="PF01918"/>
    </source>
</evidence>
<dbReference type="PANTHER" id="PTHR13516:SF4">
    <property type="entry name" value="FI09323P"/>
    <property type="match status" value="1"/>
</dbReference>
<dbReference type="InterPro" id="IPR002775">
    <property type="entry name" value="DNA/RNA-bd_Alba-like"/>
</dbReference>
<name>A0A7S4QEJ0_9STRA</name>
<protein>
    <recommendedName>
        <fullName evidence="4">DNA/RNA-binding protein Alba-like domain-containing protein</fullName>
    </recommendedName>
</protein>
<dbReference type="InterPro" id="IPR051958">
    <property type="entry name" value="Alba-like_NAB"/>
</dbReference>
<dbReference type="AlphaFoldDB" id="A0A7S4QEJ0"/>
<feature type="domain" description="DNA/RNA-binding protein Alba-like" evidence="4">
    <location>
        <begin position="39"/>
        <end position="99"/>
    </location>
</feature>
<dbReference type="SUPFAM" id="SSF82704">
    <property type="entry name" value="AlbA-like"/>
    <property type="match status" value="1"/>
</dbReference>
<sequence length="182" mass="20834">MEKYRLVEERKAGEASGEASVVEEETVEGLTSSSSTSYEVRITQQGKPRNYISYAMNLFEQGSNKIILKAMGRAINKAVTIAEILKRKMPLHQITSLTSCEIVDVFEPLEEGLDVVESRRFVSCMIITLSRDGEGMDLKDIGYQVSYVCAHMHATFYLQFDTRYRCQKKEIVMMLHLCMFHR</sequence>
<evidence type="ECO:0000256" key="2">
    <source>
        <dbReference type="ARBA" id="ARBA00008018"/>
    </source>
</evidence>
<comment type="similarity">
    <text evidence="2">Belongs to the histone-like Alba family.</text>
</comment>
<dbReference type="GO" id="GO:0005634">
    <property type="term" value="C:nucleus"/>
    <property type="evidence" value="ECO:0007669"/>
    <property type="project" value="UniProtKB-SubCell"/>
</dbReference>
<evidence type="ECO:0000256" key="1">
    <source>
        <dbReference type="ARBA" id="ARBA00004123"/>
    </source>
</evidence>
<accession>A0A7S4QEJ0</accession>
<dbReference type="GO" id="GO:0003723">
    <property type="term" value="F:RNA binding"/>
    <property type="evidence" value="ECO:0007669"/>
    <property type="project" value="TreeGrafter"/>
</dbReference>
<evidence type="ECO:0000313" key="5">
    <source>
        <dbReference type="EMBL" id="CAE4581260.1"/>
    </source>
</evidence>
<reference evidence="5" key="1">
    <citation type="submission" date="2021-01" db="EMBL/GenBank/DDBJ databases">
        <authorList>
            <person name="Corre E."/>
            <person name="Pelletier E."/>
            <person name="Niang G."/>
            <person name="Scheremetjew M."/>
            <person name="Finn R."/>
            <person name="Kale V."/>
            <person name="Holt S."/>
            <person name="Cochrane G."/>
            <person name="Meng A."/>
            <person name="Brown T."/>
            <person name="Cohen L."/>
        </authorList>
    </citation>
    <scope>NUCLEOTIDE SEQUENCE</scope>
    <source>
        <strain evidence="5">GSO104</strain>
    </source>
</reference>
<dbReference type="EMBL" id="HBNS01002089">
    <property type="protein sequence ID" value="CAE4581260.1"/>
    <property type="molecule type" value="Transcribed_RNA"/>
</dbReference>
<dbReference type="Pfam" id="PF01918">
    <property type="entry name" value="Alba"/>
    <property type="match status" value="1"/>
</dbReference>